<dbReference type="CDD" id="cd07989">
    <property type="entry name" value="LPLAT_AGPAT-like"/>
    <property type="match status" value="1"/>
</dbReference>
<dbReference type="EMBL" id="FPHK01000065">
    <property type="protein sequence ID" value="SFV62832.1"/>
    <property type="molecule type" value="Genomic_DNA"/>
</dbReference>
<dbReference type="PANTHER" id="PTHR10434">
    <property type="entry name" value="1-ACYL-SN-GLYCEROL-3-PHOSPHATE ACYLTRANSFERASE"/>
    <property type="match status" value="1"/>
</dbReference>
<dbReference type="EC" id="2.3.1.51" evidence="4"/>
<accession>A0A1W1CAU2</accession>
<name>A0A1W1CAU2_9ZZZZ</name>
<dbReference type="PANTHER" id="PTHR10434:SF66">
    <property type="entry name" value="PHOSPHOLIPID_GLYCEROL ACYLTRANSFERASE DOMAIN-CONTAINING PROTEIN"/>
    <property type="match status" value="1"/>
</dbReference>
<dbReference type="SMART" id="SM00563">
    <property type="entry name" value="PlsC"/>
    <property type="match status" value="1"/>
</dbReference>
<reference evidence="4" key="1">
    <citation type="submission" date="2016-10" db="EMBL/GenBank/DDBJ databases">
        <authorList>
            <person name="de Groot N.N."/>
        </authorList>
    </citation>
    <scope>NUCLEOTIDE SEQUENCE</scope>
</reference>
<dbReference type="SUPFAM" id="SSF69593">
    <property type="entry name" value="Glycerol-3-phosphate (1)-acyltransferase"/>
    <property type="match status" value="1"/>
</dbReference>
<evidence type="ECO:0000313" key="4">
    <source>
        <dbReference type="EMBL" id="SFV62832.1"/>
    </source>
</evidence>
<dbReference type="GO" id="GO:0006654">
    <property type="term" value="P:phosphatidic acid biosynthetic process"/>
    <property type="evidence" value="ECO:0007669"/>
    <property type="project" value="TreeGrafter"/>
</dbReference>
<sequence length="232" mass="27132">MLKNIEKFIFMIGLGLKYKKIFKETYFHPFITLKEGYKTLSHARGEYSNKVLNFLNIEVKLIGVLPKEDRILYAINHRSLLDILVMENIFFRYEKNGTWIAKQELFEDPVYGKFFEYSGCISVDLENKRGLLNFFKTIKKVFSKVDDMNLYMFPEGERFKGEGIQKFQSGAQKIAKANNLTVIPVFIKGKNEEVFKNAPYSKPHTVEVYVGEAISYENLEENYLEFYNSVKG</sequence>
<evidence type="ECO:0000256" key="2">
    <source>
        <dbReference type="ARBA" id="ARBA00023315"/>
    </source>
</evidence>
<keyword evidence="2 4" id="KW-0012">Acyltransferase</keyword>
<gene>
    <name evidence="4" type="ORF">MNB_SM-6-648</name>
</gene>
<protein>
    <submittedName>
        <fullName evidence="4">1-acyl-sn-glycerol-3-phosphate acyltransferase</fullName>
        <ecNumber evidence="4">2.3.1.51</ecNumber>
    </submittedName>
</protein>
<dbReference type="AlphaFoldDB" id="A0A1W1CAU2"/>
<dbReference type="GO" id="GO:0003841">
    <property type="term" value="F:1-acylglycerol-3-phosphate O-acyltransferase activity"/>
    <property type="evidence" value="ECO:0007669"/>
    <property type="project" value="UniProtKB-EC"/>
</dbReference>
<dbReference type="Pfam" id="PF01553">
    <property type="entry name" value="Acyltransferase"/>
    <property type="match status" value="1"/>
</dbReference>
<keyword evidence="1 4" id="KW-0808">Transferase</keyword>
<evidence type="ECO:0000256" key="1">
    <source>
        <dbReference type="ARBA" id="ARBA00022679"/>
    </source>
</evidence>
<feature type="domain" description="Phospholipid/glycerol acyltransferase" evidence="3">
    <location>
        <begin position="71"/>
        <end position="190"/>
    </location>
</feature>
<evidence type="ECO:0000259" key="3">
    <source>
        <dbReference type="SMART" id="SM00563"/>
    </source>
</evidence>
<proteinExistence type="predicted"/>
<dbReference type="InterPro" id="IPR002123">
    <property type="entry name" value="Plipid/glycerol_acylTrfase"/>
</dbReference>
<organism evidence="4">
    <name type="scientific">hydrothermal vent metagenome</name>
    <dbReference type="NCBI Taxonomy" id="652676"/>
    <lineage>
        <taxon>unclassified sequences</taxon>
        <taxon>metagenomes</taxon>
        <taxon>ecological metagenomes</taxon>
    </lineage>
</organism>